<keyword evidence="3 6" id="KW-0812">Transmembrane</keyword>
<reference evidence="7 8" key="1">
    <citation type="submission" date="2018-08" db="EMBL/GenBank/DDBJ databases">
        <title>A genome reference for cultivated species of the human gut microbiota.</title>
        <authorList>
            <person name="Zou Y."/>
            <person name="Xue W."/>
            <person name="Luo G."/>
        </authorList>
    </citation>
    <scope>NUCLEOTIDE SEQUENCE [LARGE SCALE GENOMIC DNA]</scope>
    <source>
        <strain evidence="7 8">AM42-1AC</strain>
    </source>
</reference>
<dbReference type="EMBL" id="QSFX01000002">
    <property type="protein sequence ID" value="RHA91274.1"/>
    <property type="molecule type" value="Genomic_DNA"/>
</dbReference>
<organism evidence="7 8">
    <name type="scientific">Roseburia inulinivorans</name>
    <dbReference type="NCBI Taxonomy" id="360807"/>
    <lineage>
        <taxon>Bacteria</taxon>
        <taxon>Bacillati</taxon>
        <taxon>Bacillota</taxon>
        <taxon>Clostridia</taxon>
        <taxon>Lachnospirales</taxon>
        <taxon>Lachnospiraceae</taxon>
        <taxon>Roseburia</taxon>
    </lineage>
</organism>
<keyword evidence="2" id="KW-1003">Cell membrane</keyword>
<feature type="transmembrane region" description="Helical" evidence="6">
    <location>
        <begin position="95"/>
        <end position="115"/>
    </location>
</feature>
<dbReference type="Pfam" id="PF13520">
    <property type="entry name" value="AA_permease_2"/>
    <property type="match status" value="1"/>
</dbReference>
<dbReference type="InterPro" id="IPR050367">
    <property type="entry name" value="APC_superfamily"/>
</dbReference>
<dbReference type="GO" id="GO:0005886">
    <property type="term" value="C:plasma membrane"/>
    <property type="evidence" value="ECO:0007669"/>
    <property type="project" value="UniProtKB-SubCell"/>
</dbReference>
<dbReference type="Proteomes" id="UP000283492">
    <property type="component" value="Unassembled WGS sequence"/>
</dbReference>
<evidence type="ECO:0000256" key="4">
    <source>
        <dbReference type="ARBA" id="ARBA00022989"/>
    </source>
</evidence>
<evidence type="ECO:0000313" key="8">
    <source>
        <dbReference type="Proteomes" id="UP000283492"/>
    </source>
</evidence>
<dbReference type="PANTHER" id="PTHR42770:SF7">
    <property type="entry name" value="MEMBRANE PROTEIN"/>
    <property type="match status" value="1"/>
</dbReference>
<dbReference type="InterPro" id="IPR002293">
    <property type="entry name" value="AA/rel_permease1"/>
</dbReference>
<keyword evidence="4 6" id="KW-1133">Transmembrane helix</keyword>
<evidence type="ECO:0000313" key="7">
    <source>
        <dbReference type="EMBL" id="RHA91274.1"/>
    </source>
</evidence>
<evidence type="ECO:0000256" key="3">
    <source>
        <dbReference type="ARBA" id="ARBA00022692"/>
    </source>
</evidence>
<feature type="transmembrane region" description="Helical" evidence="6">
    <location>
        <begin position="136"/>
        <end position="155"/>
    </location>
</feature>
<evidence type="ECO:0000256" key="1">
    <source>
        <dbReference type="ARBA" id="ARBA00004651"/>
    </source>
</evidence>
<gene>
    <name evidence="7" type="ORF">DW914_02655</name>
</gene>
<feature type="transmembrane region" description="Helical" evidence="6">
    <location>
        <begin position="175"/>
        <end position="204"/>
    </location>
</feature>
<sequence length="210" mass="22177">MVGYDVWLGEMLLAMGILILFGILNILGVKKAGIVQTILAALLGISVVTLTIAALVSSKTSLANMAPWWGFHKSDVIAAWTNGNYTSIDKFANSGTVGAVSAVLATFVIAPWAYVGFDTIPQAAEEFKFSYKKVSGIMIVAIIFGSFVYTANNTITAATLENWSDLIVESASTPWLLLTAAECLLGTLGKILVGVAVSSAALSYPCPDQF</sequence>
<dbReference type="GO" id="GO:0022857">
    <property type="term" value="F:transmembrane transporter activity"/>
    <property type="evidence" value="ECO:0007669"/>
    <property type="project" value="InterPro"/>
</dbReference>
<feature type="transmembrane region" description="Helical" evidence="6">
    <location>
        <begin position="34"/>
        <end position="56"/>
    </location>
</feature>
<comment type="caution">
    <text evidence="7">The sequence shown here is derived from an EMBL/GenBank/DDBJ whole genome shotgun (WGS) entry which is preliminary data.</text>
</comment>
<keyword evidence="5 6" id="KW-0472">Membrane</keyword>
<evidence type="ECO:0000256" key="5">
    <source>
        <dbReference type="ARBA" id="ARBA00023136"/>
    </source>
</evidence>
<protein>
    <submittedName>
        <fullName evidence="7">APC family permease</fullName>
    </submittedName>
</protein>
<feature type="transmembrane region" description="Helical" evidence="6">
    <location>
        <begin position="6"/>
        <end position="27"/>
    </location>
</feature>
<comment type="subcellular location">
    <subcellularLocation>
        <location evidence="1">Cell membrane</location>
        <topology evidence="1">Multi-pass membrane protein</topology>
    </subcellularLocation>
</comment>
<name>A0A413U1Y3_9FIRM</name>
<evidence type="ECO:0000256" key="2">
    <source>
        <dbReference type="ARBA" id="ARBA00022475"/>
    </source>
</evidence>
<evidence type="ECO:0000256" key="6">
    <source>
        <dbReference type="SAM" id="Phobius"/>
    </source>
</evidence>
<accession>A0A413U1Y3</accession>
<dbReference type="AlphaFoldDB" id="A0A413U1Y3"/>
<proteinExistence type="predicted"/>
<dbReference type="PANTHER" id="PTHR42770">
    <property type="entry name" value="AMINO ACID TRANSPORTER-RELATED"/>
    <property type="match status" value="1"/>
</dbReference>
<dbReference type="Gene3D" id="1.20.1740.10">
    <property type="entry name" value="Amino acid/polyamine transporter I"/>
    <property type="match status" value="1"/>
</dbReference>